<sequence length="237" mass="27367">MASFKALVFGASGAVGRELVDNLINSNDYSKVSIIVRRKIEKWENQPSEKLNIIIVESLDFLINDFDKIKEYIPDIDTYTSVFNTLGSRVKNGEELFRKVEYTYVLKSLEIAEKFGIPHFSFCSSNKAHKDSKFLLWKTKGETEEELKKRKIIKKISVFHPGLLLDRDNDKRLGEAFSKWIPFTTKIAAKDVAKAMFVVDLKFNLDNKNNQKVDSENIYEVIENDEMLKIVQENQSN</sequence>
<gene>
    <name evidence="4" type="ORF">LY90DRAFT_699942</name>
</gene>
<evidence type="ECO:0000256" key="1">
    <source>
        <dbReference type="ARBA" id="ARBA00004450"/>
    </source>
</evidence>
<protein>
    <recommendedName>
        <fullName evidence="3">NAD(P)-binding domain-containing protein</fullName>
    </recommendedName>
</protein>
<organism evidence="4 5">
    <name type="scientific">Neocallimastix californiae</name>
    <dbReference type="NCBI Taxonomy" id="1754190"/>
    <lineage>
        <taxon>Eukaryota</taxon>
        <taxon>Fungi</taxon>
        <taxon>Fungi incertae sedis</taxon>
        <taxon>Chytridiomycota</taxon>
        <taxon>Chytridiomycota incertae sedis</taxon>
        <taxon>Neocallimastigomycetes</taxon>
        <taxon>Neocallimastigales</taxon>
        <taxon>Neocallimastigaceae</taxon>
        <taxon>Neocallimastix</taxon>
    </lineage>
</organism>
<reference evidence="4 5" key="1">
    <citation type="submission" date="2016-08" db="EMBL/GenBank/DDBJ databases">
        <title>A Parts List for Fungal Cellulosomes Revealed by Comparative Genomics.</title>
        <authorList>
            <consortium name="DOE Joint Genome Institute"/>
            <person name="Haitjema C.H."/>
            <person name="Gilmore S.P."/>
            <person name="Henske J.K."/>
            <person name="Solomon K.V."/>
            <person name="De Groot R."/>
            <person name="Kuo A."/>
            <person name="Mondo S.J."/>
            <person name="Salamov A.A."/>
            <person name="Labutti K."/>
            <person name="Zhao Z."/>
            <person name="Chiniquy J."/>
            <person name="Barry K."/>
            <person name="Brewer H.M."/>
            <person name="Purvine S.O."/>
            <person name="Wright A.T."/>
            <person name="Boxma B."/>
            <person name="Van Alen T."/>
            <person name="Hackstein J.H."/>
            <person name="Baker S.E."/>
            <person name="Grigoriev I.V."/>
            <person name="O'Malley M.A."/>
        </authorList>
    </citation>
    <scope>NUCLEOTIDE SEQUENCE [LARGE SCALE GENOMIC DNA]</scope>
    <source>
        <strain evidence="4 5">G1</strain>
    </source>
</reference>
<dbReference type="Gene3D" id="3.40.50.720">
    <property type="entry name" value="NAD(P)-binding Rossmann-like Domain"/>
    <property type="match status" value="1"/>
</dbReference>
<keyword evidence="5" id="KW-1185">Reference proteome</keyword>
<dbReference type="PANTHER" id="PTHR14097:SF7">
    <property type="entry name" value="OXIDOREDUCTASE HTATIP2"/>
    <property type="match status" value="1"/>
</dbReference>
<evidence type="ECO:0000259" key="3">
    <source>
        <dbReference type="Pfam" id="PF13460"/>
    </source>
</evidence>
<dbReference type="STRING" id="1754190.A0A1Y2ELN2"/>
<evidence type="ECO:0000313" key="5">
    <source>
        <dbReference type="Proteomes" id="UP000193920"/>
    </source>
</evidence>
<dbReference type="GO" id="GO:0005741">
    <property type="term" value="C:mitochondrial outer membrane"/>
    <property type="evidence" value="ECO:0007669"/>
    <property type="project" value="UniProtKB-SubCell"/>
</dbReference>
<name>A0A1Y2ELN2_9FUNG</name>
<proteinExistence type="inferred from homology"/>
<comment type="similarity">
    <text evidence="2">Belongs to the FMP52 family.</text>
</comment>
<evidence type="ECO:0000256" key="2">
    <source>
        <dbReference type="ARBA" id="ARBA00006617"/>
    </source>
</evidence>
<dbReference type="EMBL" id="MCOG01000039">
    <property type="protein sequence ID" value="ORY72463.1"/>
    <property type="molecule type" value="Genomic_DNA"/>
</dbReference>
<comment type="subcellular location">
    <subcellularLocation>
        <location evidence="1">Mitochondrion outer membrane</location>
        <topology evidence="1">Peripheral membrane protein</topology>
    </subcellularLocation>
</comment>
<dbReference type="Proteomes" id="UP000193920">
    <property type="component" value="Unassembled WGS sequence"/>
</dbReference>
<dbReference type="PANTHER" id="PTHR14097">
    <property type="entry name" value="OXIDOREDUCTASE HTATIP2"/>
    <property type="match status" value="1"/>
</dbReference>
<dbReference type="Pfam" id="PF13460">
    <property type="entry name" value="NAD_binding_10"/>
    <property type="match status" value="1"/>
</dbReference>
<dbReference type="InterPro" id="IPR036291">
    <property type="entry name" value="NAD(P)-bd_dom_sf"/>
</dbReference>
<comment type="caution">
    <text evidence="4">The sequence shown here is derived from an EMBL/GenBank/DDBJ whole genome shotgun (WGS) entry which is preliminary data.</text>
</comment>
<accession>A0A1Y2ELN2</accession>
<dbReference type="SUPFAM" id="SSF51735">
    <property type="entry name" value="NAD(P)-binding Rossmann-fold domains"/>
    <property type="match status" value="1"/>
</dbReference>
<dbReference type="InterPro" id="IPR016040">
    <property type="entry name" value="NAD(P)-bd_dom"/>
</dbReference>
<dbReference type="AlphaFoldDB" id="A0A1Y2ELN2"/>
<dbReference type="GO" id="GO:0051170">
    <property type="term" value="P:import into nucleus"/>
    <property type="evidence" value="ECO:0007669"/>
    <property type="project" value="TreeGrafter"/>
</dbReference>
<dbReference type="OrthoDB" id="430436at2759"/>
<evidence type="ECO:0000313" key="4">
    <source>
        <dbReference type="EMBL" id="ORY72463.1"/>
    </source>
</evidence>
<feature type="domain" description="NAD(P)-binding" evidence="3">
    <location>
        <begin position="10"/>
        <end position="196"/>
    </location>
</feature>